<feature type="domain" description="SAM" evidence="1">
    <location>
        <begin position="47"/>
        <end position="110"/>
    </location>
</feature>
<dbReference type="SUPFAM" id="SSF47769">
    <property type="entry name" value="SAM/Pointed domain"/>
    <property type="match status" value="1"/>
</dbReference>
<dbReference type="SMART" id="SM00454">
    <property type="entry name" value="SAM"/>
    <property type="match status" value="1"/>
</dbReference>
<sequence>MAIKSPTAQRFSAAATTATFSELQDDSDSQKGKTTPVRYTMQQVLQWNEARVCQWVCEQGFSKYETTFRENMITGEALVELDYTLLKELSVRTVGERVRLNLAIRRLRQQCLQMDVESEAPVTSRTKRSATLEYHHHIPNGFASQVTPDSSAINSTLTSVTVNGAMPSELNALKHSSKDPPLLSPQ</sequence>
<dbReference type="GO" id="GO:0004709">
    <property type="term" value="F:MAP kinase kinase kinase activity"/>
    <property type="evidence" value="ECO:0007669"/>
    <property type="project" value="UniProtKB-EC"/>
</dbReference>
<dbReference type="Gene3D" id="1.10.150.50">
    <property type="entry name" value="Transcription Factor, Ets-1"/>
    <property type="match status" value="1"/>
</dbReference>
<dbReference type="EMBL" id="JANBTW010000043">
    <property type="protein sequence ID" value="KAJ2675986.1"/>
    <property type="molecule type" value="Genomic_DNA"/>
</dbReference>
<reference evidence="2" key="1">
    <citation type="submission" date="2022-07" db="EMBL/GenBank/DDBJ databases">
        <title>Phylogenomic reconstructions and comparative analyses of Kickxellomycotina fungi.</title>
        <authorList>
            <person name="Reynolds N.K."/>
            <person name="Stajich J.E."/>
            <person name="Barry K."/>
            <person name="Grigoriev I.V."/>
            <person name="Crous P."/>
            <person name="Smith M.E."/>
        </authorList>
    </citation>
    <scope>NUCLEOTIDE SEQUENCE</scope>
    <source>
        <strain evidence="2">NRRL 3115</strain>
    </source>
</reference>
<dbReference type="AlphaFoldDB" id="A0A9W8G6M1"/>
<dbReference type="InterPro" id="IPR013761">
    <property type="entry name" value="SAM/pointed_sf"/>
</dbReference>
<protein>
    <submittedName>
        <fullName evidence="2">ATP binding</fullName>
        <ecNumber evidence="2">2.7.11.25</ecNumber>
    </submittedName>
</protein>
<dbReference type="PROSITE" id="PS50105">
    <property type="entry name" value="SAM_DOMAIN"/>
    <property type="match status" value="1"/>
</dbReference>
<name>A0A9W8G6M1_9FUNG</name>
<evidence type="ECO:0000259" key="1">
    <source>
        <dbReference type="PROSITE" id="PS50105"/>
    </source>
</evidence>
<evidence type="ECO:0000313" key="3">
    <source>
        <dbReference type="Proteomes" id="UP001151518"/>
    </source>
</evidence>
<comment type="caution">
    <text evidence="2">The sequence shown here is derived from an EMBL/GenBank/DDBJ whole genome shotgun (WGS) entry which is preliminary data.</text>
</comment>
<dbReference type="Proteomes" id="UP001151518">
    <property type="component" value="Unassembled WGS sequence"/>
</dbReference>
<evidence type="ECO:0000313" key="2">
    <source>
        <dbReference type="EMBL" id="KAJ2675986.1"/>
    </source>
</evidence>
<gene>
    <name evidence="2" type="primary">STE11</name>
    <name evidence="2" type="ORF">GGI25_003720</name>
</gene>
<dbReference type="EC" id="2.7.11.25" evidence="2"/>
<keyword evidence="2" id="KW-0808">Transferase</keyword>
<dbReference type="PANTHER" id="PTHR46829:SF1">
    <property type="entry name" value="STERILE ALPHA MOTIF DOMAIN-CONTAINING PROTEIN 15"/>
    <property type="match status" value="1"/>
</dbReference>
<dbReference type="OrthoDB" id="2139176at2759"/>
<dbReference type="PANTHER" id="PTHR46829">
    <property type="entry name" value="STERILE ALPHA MOTIF DOMAIN-CONTAINING PROTEIN 15"/>
    <property type="match status" value="1"/>
</dbReference>
<organism evidence="2 3">
    <name type="scientific">Coemansia spiralis</name>
    <dbReference type="NCBI Taxonomy" id="417178"/>
    <lineage>
        <taxon>Eukaryota</taxon>
        <taxon>Fungi</taxon>
        <taxon>Fungi incertae sedis</taxon>
        <taxon>Zoopagomycota</taxon>
        <taxon>Kickxellomycotina</taxon>
        <taxon>Kickxellomycetes</taxon>
        <taxon>Kickxellales</taxon>
        <taxon>Kickxellaceae</taxon>
        <taxon>Coemansia</taxon>
    </lineage>
</organism>
<proteinExistence type="predicted"/>
<accession>A0A9W8G6M1</accession>
<dbReference type="InterPro" id="IPR001660">
    <property type="entry name" value="SAM"/>
</dbReference>
<dbReference type="Pfam" id="PF00536">
    <property type="entry name" value="SAM_1"/>
    <property type="match status" value="1"/>
</dbReference>